<evidence type="ECO:0000313" key="1">
    <source>
        <dbReference type="EMBL" id="CDI41542.1"/>
    </source>
</evidence>
<organism evidence="1 2">
    <name type="scientific">Lactobacillus helveticus CIRM-BIA 953</name>
    <dbReference type="NCBI Taxonomy" id="1226335"/>
    <lineage>
        <taxon>Bacteria</taxon>
        <taxon>Bacillati</taxon>
        <taxon>Bacillota</taxon>
        <taxon>Bacilli</taxon>
        <taxon>Lactobacillales</taxon>
        <taxon>Lactobacillaceae</taxon>
        <taxon>Lactobacillus</taxon>
    </lineage>
</organism>
<dbReference type="RefSeq" id="WP_023060861.1">
    <property type="nucleotide sequence ID" value="NZ_CBUH010000025.1"/>
</dbReference>
<comment type="caution">
    <text evidence="1">The sequence shown here is derived from an EMBL/GenBank/DDBJ whole genome shotgun (WGS) entry which is preliminary data.</text>
</comment>
<gene>
    <name evidence="1" type="ORF">LHCIRMBIA953_02506</name>
</gene>
<dbReference type="Proteomes" id="UP000017243">
    <property type="component" value="Unassembled WGS sequence"/>
</dbReference>
<sequence length="373" mass="44078">MPLYRIPNVLGYIANSDKYIYIPEISTDRINCSSNVVPIIYNTWYLNRFSITNFVPQNLSSKVFNKLILDFTLLNDWITPAFKFEEKRKGMQTIVRFDKSTSLAYFTYKGQLFNVELVGHMKKSYGRNNKYINYKNDSWISINGENTIPSDQAIFFATEFKKMLSVVLARPLNTTQLSKKGIDKCTQKPLTEDIYFLEPRFKNNEDKLFIYEMFLQNIDIQLNNLIPNWFNKDENVELMVQDYLLTITYNETVQNKLINLTEGIEAYYRDKDETLYRKLQDMLYSLPSYILGVLRENVGDLDAWLLAIKDTRVYIAHGIRRVNVIDDFMRLSQYVNAFQYLTQYFILQELGMKIESKERVKMNLDSLFNTEEI</sequence>
<proteinExistence type="predicted"/>
<protein>
    <submittedName>
        <fullName evidence="1">Uncharacterized protein</fullName>
    </submittedName>
</protein>
<reference evidence="1 2" key="1">
    <citation type="submission" date="2013-09" db="EMBL/GenBank/DDBJ databases">
        <title>Draft Genome Sequence of five Lactobacillus helveticus strains CIRM-BIA 101T, 103, 104, 951 and 953 isolated from milk product.</title>
        <authorList>
            <person name="Valence F."/>
            <person name="Chuat V."/>
            <person name="Ma L."/>
            <person name="Creno S."/>
            <person name="Falentin H."/>
            <person name="Lortal S."/>
            <person name="Bizet C."/>
            <person name="Clermont D."/>
            <person name="Loux V."/>
            <person name="Bouchier C."/>
            <person name="Cousin S."/>
        </authorList>
    </citation>
    <scope>NUCLEOTIDE SEQUENCE [LARGE SCALE GENOMIC DNA]</scope>
    <source>
        <strain evidence="1 2">CIRM-BIA 953</strain>
    </source>
</reference>
<name>U4QAT3_LACHE</name>
<evidence type="ECO:0000313" key="2">
    <source>
        <dbReference type="Proteomes" id="UP000017243"/>
    </source>
</evidence>
<dbReference type="EMBL" id="CBUH010000025">
    <property type="protein sequence ID" value="CDI41542.1"/>
    <property type="molecule type" value="Genomic_DNA"/>
</dbReference>
<dbReference type="AlphaFoldDB" id="U4QAT3"/>
<accession>U4QAT3</accession>